<comment type="caution">
    <text evidence="1">The sequence shown here is derived from an EMBL/GenBank/DDBJ whole genome shotgun (WGS) entry which is preliminary data.</text>
</comment>
<name>A0A2I0JPM3_PUNGR</name>
<reference evidence="1 2" key="1">
    <citation type="submission" date="2017-11" db="EMBL/GenBank/DDBJ databases">
        <title>De-novo sequencing of pomegranate (Punica granatum L.) genome.</title>
        <authorList>
            <person name="Akparov Z."/>
            <person name="Amiraslanov A."/>
            <person name="Hajiyeva S."/>
            <person name="Abbasov M."/>
            <person name="Kaur K."/>
            <person name="Hamwieh A."/>
            <person name="Solovyev V."/>
            <person name="Salamov A."/>
            <person name="Braich B."/>
            <person name="Kosarev P."/>
            <person name="Mahmoud A."/>
            <person name="Hajiyev E."/>
            <person name="Babayeva S."/>
            <person name="Izzatullayeva V."/>
            <person name="Mammadov A."/>
            <person name="Mammadov A."/>
            <person name="Sharifova S."/>
            <person name="Ojaghi J."/>
            <person name="Eynullazada K."/>
            <person name="Bayramov B."/>
            <person name="Abdulazimova A."/>
            <person name="Shahmuradov I."/>
        </authorList>
    </citation>
    <scope>NUCLEOTIDE SEQUENCE [LARGE SCALE GENOMIC DNA]</scope>
    <source>
        <strain evidence="2">cv. AG2017</strain>
        <tissue evidence="1">Leaf</tissue>
    </source>
</reference>
<evidence type="ECO:0000313" key="1">
    <source>
        <dbReference type="EMBL" id="PKI58244.1"/>
    </source>
</evidence>
<dbReference type="GO" id="GO:0003682">
    <property type="term" value="F:chromatin binding"/>
    <property type="evidence" value="ECO:0007669"/>
    <property type="project" value="InterPro"/>
</dbReference>
<dbReference type="Gene3D" id="2.30.30.140">
    <property type="match status" value="1"/>
</dbReference>
<dbReference type="Pfam" id="PF16719">
    <property type="entry name" value="SAWADEE"/>
    <property type="match status" value="1"/>
</dbReference>
<evidence type="ECO:0000313" key="2">
    <source>
        <dbReference type="Proteomes" id="UP000233551"/>
    </source>
</evidence>
<dbReference type="EMBL" id="PGOL01001411">
    <property type="protein sequence ID" value="PKI58244.1"/>
    <property type="molecule type" value="Genomic_DNA"/>
</dbReference>
<protein>
    <submittedName>
        <fullName evidence="1">Uncharacterized protein</fullName>
    </submittedName>
</protein>
<sequence>MDGIGSKGFHSLFSLSEIVEMENILKEAGDKSLDQEFCQKIADSFSSSANRAGKAPLTWEQVRNWFRDKQKELIAGVTSSPAALQLCVDLSDAAISGIAPESVPSPKGDQVNDISELAFEARSFKDHAWYDVASFLTYRVLSTGELEARVRFAGYGKADDEWVNVKTELRERSIPLEPSECHRVQNSDLVLCFRDGLHQAIYYDAHIIEVERKPHDDNYCSCIFTVRYDHDAFEENVDIGRLCCRPTQEGHQQPPLLANGKQTESGDSLCITAQSLWG</sequence>
<dbReference type="PANTHER" id="PTHR33827">
    <property type="entry name" value="PROTEIN SAWADEE HOMEODOMAIN HOMOLOG 2"/>
    <property type="match status" value="1"/>
</dbReference>
<accession>A0A2I0JPM3</accession>
<proteinExistence type="predicted"/>
<dbReference type="AlphaFoldDB" id="A0A2I0JPM3"/>
<dbReference type="OrthoDB" id="1885884at2759"/>
<dbReference type="Gene3D" id="2.40.50.40">
    <property type="match status" value="1"/>
</dbReference>
<dbReference type="InterPro" id="IPR032001">
    <property type="entry name" value="SAWADEE_dom"/>
</dbReference>
<dbReference type="Proteomes" id="UP000233551">
    <property type="component" value="Unassembled WGS sequence"/>
</dbReference>
<organism evidence="1 2">
    <name type="scientific">Punica granatum</name>
    <name type="common">Pomegranate</name>
    <dbReference type="NCBI Taxonomy" id="22663"/>
    <lineage>
        <taxon>Eukaryota</taxon>
        <taxon>Viridiplantae</taxon>
        <taxon>Streptophyta</taxon>
        <taxon>Embryophyta</taxon>
        <taxon>Tracheophyta</taxon>
        <taxon>Spermatophyta</taxon>
        <taxon>Magnoliopsida</taxon>
        <taxon>eudicotyledons</taxon>
        <taxon>Gunneridae</taxon>
        <taxon>Pentapetalae</taxon>
        <taxon>rosids</taxon>
        <taxon>malvids</taxon>
        <taxon>Myrtales</taxon>
        <taxon>Lythraceae</taxon>
        <taxon>Punica</taxon>
    </lineage>
</organism>
<dbReference type="GO" id="GO:0003677">
    <property type="term" value="F:DNA binding"/>
    <property type="evidence" value="ECO:0007669"/>
    <property type="project" value="UniProtKB-KW"/>
</dbReference>
<dbReference type="STRING" id="22663.A0A2I0JPM3"/>
<dbReference type="InterPro" id="IPR039276">
    <property type="entry name" value="SHH1/2"/>
</dbReference>
<dbReference type="GeneID" id="116201957"/>
<keyword evidence="2" id="KW-1185">Reference proteome</keyword>
<gene>
    <name evidence="1" type="ORF">CRG98_021326</name>
</gene>
<dbReference type="PANTHER" id="PTHR33827:SF2">
    <property type="entry name" value="PROTEIN SAWADEE HOMEODOMAIN HOMOLOG 1"/>
    <property type="match status" value="1"/>
</dbReference>